<protein>
    <recommendedName>
        <fullName evidence="4">Transmembrane protein</fullName>
    </recommendedName>
</protein>
<sequence length="72" mass="8569">MGEVMCKRCVLGYKYGERGVWVLDFYCIYIWHFVITIRKRGGDIPVCLFYLEKIIFITVCVITTWVIRWVVG</sequence>
<keyword evidence="1" id="KW-0472">Membrane</keyword>
<evidence type="ECO:0000256" key="1">
    <source>
        <dbReference type="SAM" id="Phobius"/>
    </source>
</evidence>
<keyword evidence="1" id="KW-0812">Transmembrane</keyword>
<comment type="caution">
    <text evidence="2">The sequence shown here is derived from an EMBL/GenBank/DDBJ whole genome shotgun (WGS) entry which is preliminary data.</text>
</comment>
<gene>
    <name evidence="2" type="ORF">QBC41DRAFT_331799</name>
</gene>
<evidence type="ECO:0000313" key="2">
    <source>
        <dbReference type="EMBL" id="KAK0658925.1"/>
    </source>
</evidence>
<dbReference type="AlphaFoldDB" id="A0AA40D0W2"/>
<proteinExistence type="predicted"/>
<feature type="transmembrane region" description="Helical" evidence="1">
    <location>
        <begin position="49"/>
        <end position="71"/>
    </location>
</feature>
<keyword evidence="3" id="KW-1185">Reference proteome</keyword>
<feature type="transmembrane region" description="Helical" evidence="1">
    <location>
        <begin position="20"/>
        <end position="37"/>
    </location>
</feature>
<organism evidence="2 3">
    <name type="scientific">Cercophora samala</name>
    <dbReference type="NCBI Taxonomy" id="330535"/>
    <lineage>
        <taxon>Eukaryota</taxon>
        <taxon>Fungi</taxon>
        <taxon>Dikarya</taxon>
        <taxon>Ascomycota</taxon>
        <taxon>Pezizomycotina</taxon>
        <taxon>Sordariomycetes</taxon>
        <taxon>Sordariomycetidae</taxon>
        <taxon>Sordariales</taxon>
        <taxon>Lasiosphaeriaceae</taxon>
        <taxon>Cercophora</taxon>
    </lineage>
</organism>
<accession>A0AA40D0W2</accession>
<keyword evidence="1" id="KW-1133">Transmembrane helix</keyword>
<dbReference type="EMBL" id="JAULSY010000194">
    <property type="protein sequence ID" value="KAK0658925.1"/>
    <property type="molecule type" value="Genomic_DNA"/>
</dbReference>
<name>A0AA40D0W2_9PEZI</name>
<evidence type="ECO:0008006" key="4">
    <source>
        <dbReference type="Google" id="ProtNLM"/>
    </source>
</evidence>
<evidence type="ECO:0000313" key="3">
    <source>
        <dbReference type="Proteomes" id="UP001174997"/>
    </source>
</evidence>
<dbReference type="Proteomes" id="UP001174997">
    <property type="component" value="Unassembled WGS sequence"/>
</dbReference>
<reference evidence="2" key="1">
    <citation type="submission" date="2023-06" db="EMBL/GenBank/DDBJ databases">
        <title>Genome-scale phylogeny and comparative genomics of the fungal order Sordariales.</title>
        <authorList>
            <consortium name="Lawrence Berkeley National Laboratory"/>
            <person name="Hensen N."/>
            <person name="Bonometti L."/>
            <person name="Westerberg I."/>
            <person name="Brannstrom I.O."/>
            <person name="Guillou S."/>
            <person name="Cros-Aarteil S."/>
            <person name="Calhoun S."/>
            <person name="Haridas S."/>
            <person name="Kuo A."/>
            <person name="Mondo S."/>
            <person name="Pangilinan J."/>
            <person name="Riley R."/>
            <person name="Labutti K."/>
            <person name="Andreopoulos B."/>
            <person name="Lipzen A."/>
            <person name="Chen C."/>
            <person name="Yanf M."/>
            <person name="Daum C."/>
            <person name="Ng V."/>
            <person name="Clum A."/>
            <person name="Steindorff A."/>
            <person name="Ohm R."/>
            <person name="Martin F."/>
            <person name="Silar P."/>
            <person name="Natvig D."/>
            <person name="Lalanne C."/>
            <person name="Gautier V."/>
            <person name="Ament-Velasquez S.L."/>
            <person name="Kruys A."/>
            <person name="Hutchinson M.I."/>
            <person name="Powell A.J."/>
            <person name="Barry K."/>
            <person name="Miller A.N."/>
            <person name="Grigoriev I.V."/>
            <person name="Debuchy R."/>
            <person name="Gladieux P."/>
            <person name="Thoren M.H."/>
            <person name="Johannesson H."/>
        </authorList>
    </citation>
    <scope>NUCLEOTIDE SEQUENCE</scope>
    <source>
        <strain evidence="2">CBS 307.81</strain>
    </source>
</reference>